<proteinExistence type="predicted"/>
<evidence type="ECO:0000313" key="3">
    <source>
        <dbReference type="Proteomes" id="UP000447873"/>
    </source>
</evidence>
<dbReference type="AlphaFoldDB" id="A0A8H3V9J2"/>
<comment type="caution">
    <text evidence="2">The sequence shown here is derived from an EMBL/GenBank/DDBJ whole genome shotgun (WGS) entry which is preliminary data.</text>
</comment>
<feature type="region of interest" description="Disordered" evidence="1">
    <location>
        <begin position="1"/>
        <end position="78"/>
    </location>
</feature>
<organism evidence="2 3">
    <name type="scientific">Venturia inaequalis</name>
    <name type="common">Apple scab fungus</name>
    <dbReference type="NCBI Taxonomy" id="5025"/>
    <lineage>
        <taxon>Eukaryota</taxon>
        <taxon>Fungi</taxon>
        <taxon>Dikarya</taxon>
        <taxon>Ascomycota</taxon>
        <taxon>Pezizomycotina</taxon>
        <taxon>Dothideomycetes</taxon>
        <taxon>Pleosporomycetidae</taxon>
        <taxon>Venturiales</taxon>
        <taxon>Venturiaceae</taxon>
        <taxon>Venturia</taxon>
    </lineage>
</organism>
<accession>A0A8H3V9J2</accession>
<protein>
    <submittedName>
        <fullName evidence="2">Uncharacterized protein</fullName>
    </submittedName>
</protein>
<dbReference type="EMBL" id="WNWS01000057">
    <property type="protein sequence ID" value="KAE9983835.1"/>
    <property type="molecule type" value="Genomic_DNA"/>
</dbReference>
<feature type="compositionally biased region" description="Basic and acidic residues" evidence="1">
    <location>
        <begin position="18"/>
        <end position="35"/>
    </location>
</feature>
<dbReference type="Proteomes" id="UP000447873">
    <property type="component" value="Unassembled WGS sequence"/>
</dbReference>
<evidence type="ECO:0000256" key="1">
    <source>
        <dbReference type="SAM" id="MobiDB-lite"/>
    </source>
</evidence>
<evidence type="ECO:0000313" key="2">
    <source>
        <dbReference type="EMBL" id="KAE9983835.1"/>
    </source>
</evidence>
<gene>
    <name evidence="2" type="ORF">EG328_009449</name>
</gene>
<feature type="compositionally biased region" description="Basic and acidic residues" evidence="1">
    <location>
        <begin position="67"/>
        <end position="77"/>
    </location>
</feature>
<sequence>MGTVASPPHTAEEIQSDAMREHAKELPRLADDSHRILTPPTSEDHDGNSSELSDIEDEEEEDIGEITPDHYWDEENGGKIPVFKPVGIDTLSMTPTIVAIPPWGL</sequence>
<name>A0A8H3V9J2_VENIN</name>
<feature type="compositionally biased region" description="Acidic residues" evidence="1">
    <location>
        <begin position="53"/>
        <end position="64"/>
    </location>
</feature>
<reference evidence="2 3" key="1">
    <citation type="submission" date="2018-12" db="EMBL/GenBank/DDBJ databases">
        <title>Venturia inaequalis Genome Resource.</title>
        <authorList>
            <person name="Lichtner F.J."/>
        </authorList>
    </citation>
    <scope>NUCLEOTIDE SEQUENCE [LARGE SCALE GENOMIC DNA]</scope>
    <source>
        <strain evidence="2 3">120213</strain>
    </source>
</reference>